<comment type="caution">
    <text evidence="2">The sequence shown here is derived from an EMBL/GenBank/DDBJ whole genome shotgun (WGS) entry which is preliminary data.</text>
</comment>
<dbReference type="RefSeq" id="WP_171432992.1">
    <property type="nucleotide sequence ID" value="NZ_JABFJV010000011.1"/>
</dbReference>
<dbReference type="InterPro" id="IPR036388">
    <property type="entry name" value="WH-like_DNA-bd_sf"/>
</dbReference>
<evidence type="ECO:0000313" key="3">
    <source>
        <dbReference type="Proteomes" id="UP000563426"/>
    </source>
</evidence>
<name>A0A7Y4NQV7_9BACT</name>
<accession>A0A7Y4NQV7</accession>
<dbReference type="SUPFAM" id="SSF46785">
    <property type="entry name" value="Winged helix' DNA-binding domain"/>
    <property type="match status" value="1"/>
</dbReference>
<sequence>MAGSNEDALRGLGHLALGTRLKRLGDRLQAHAQVILDEAKVPVPASHLPPLAALDSGGAMTVGDLSRALGVTQPGVTRMTGALEAAGLVRSGAAEDDGRARVIELTPAGRGLLARLKRHTFPLIEAAVREACGDDPGRLLGQLAVLEDALEELPLAARAARLAKGARRHD</sequence>
<proteinExistence type="predicted"/>
<dbReference type="InterPro" id="IPR039422">
    <property type="entry name" value="MarR/SlyA-like"/>
</dbReference>
<dbReference type="PRINTS" id="PR00598">
    <property type="entry name" value="HTHMARR"/>
</dbReference>
<organism evidence="2 3">
    <name type="scientific">Corallococcus exercitus</name>
    <dbReference type="NCBI Taxonomy" id="2316736"/>
    <lineage>
        <taxon>Bacteria</taxon>
        <taxon>Pseudomonadati</taxon>
        <taxon>Myxococcota</taxon>
        <taxon>Myxococcia</taxon>
        <taxon>Myxococcales</taxon>
        <taxon>Cystobacterineae</taxon>
        <taxon>Myxococcaceae</taxon>
        <taxon>Corallococcus</taxon>
    </lineage>
</organism>
<dbReference type="Proteomes" id="UP000563426">
    <property type="component" value="Unassembled WGS sequence"/>
</dbReference>
<gene>
    <name evidence="2" type="ORF">HMI49_03455</name>
</gene>
<dbReference type="Gene3D" id="1.10.10.10">
    <property type="entry name" value="Winged helix-like DNA-binding domain superfamily/Winged helix DNA-binding domain"/>
    <property type="match status" value="1"/>
</dbReference>
<protein>
    <submittedName>
        <fullName evidence="2">MarR family transcriptional regulator</fullName>
    </submittedName>
</protein>
<dbReference type="PANTHER" id="PTHR33164:SF43">
    <property type="entry name" value="HTH-TYPE TRANSCRIPTIONAL REPRESSOR YETL"/>
    <property type="match status" value="1"/>
</dbReference>
<keyword evidence="3" id="KW-1185">Reference proteome</keyword>
<dbReference type="SMART" id="SM00347">
    <property type="entry name" value="HTH_MARR"/>
    <property type="match status" value="1"/>
</dbReference>
<dbReference type="InterPro" id="IPR000835">
    <property type="entry name" value="HTH_MarR-typ"/>
</dbReference>
<dbReference type="InterPro" id="IPR036390">
    <property type="entry name" value="WH_DNA-bd_sf"/>
</dbReference>
<feature type="domain" description="HTH marR-type" evidence="1">
    <location>
        <begin position="14"/>
        <end position="155"/>
    </location>
</feature>
<dbReference type="PANTHER" id="PTHR33164">
    <property type="entry name" value="TRANSCRIPTIONAL REGULATOR, MARR FAMILY"/>
    <property type="match status" value="1"/>
</dbReference>
<reference evidence="2 3" key="1">
    <citation type="submission" date="2020-05" db="EMBL/GenBank/DDBJ databases">
        <authorList>
            <person name="Whitworth D."/>
        </authorList>
    </citation>
    <scope>NUCLEOTIDE SEQUENCE [LARGE SCALE GENOMIC DNA]</scope>
    <source>
        <strain evidence="2 3">AB043B</strain>
    </source>
</reference>
<evidence type="ECO:0000313" key="2">
    <source>
        <dbReference type="EMBL" id="NOK32257.1"/>
    </source>
</evidence>
<dbReference type="AlphaFoldDB" id="A0A7Y4NQV7"/>
<dbReference type="EMBL" id="JABFJV010000011">
    <property type="protein sequence ID" value="NOK32257.1"/>
    <property type="molecule type" value="Genomic_DNA"/>
</dbReference>
<dbReference type="Pfam" id="PF12802">
    <property type="entry name" value="MarR_2"/>
    <property type="match status" value="1"/>
</dbReference>
<dbReference type="GO" id="GO:0006950">
    <property type="term" value="P:response to stress"/>
    <property type="evidence" value="ECO:0007669"/>
    <property type="project" value="TreeGrafter"/>
</dbReference>
<dbReference type="PROSITE" id="PS50995">
    <property type="entry name" value="HTH_MARR_2"/>
    <property type="match status" value="1"/>
</dbReference>
<dbReference type="GO" id="GO:0003700">
    <property type="term" value="F:DNA-binding transcription factor activity"/>
    <property type="evidence" value="ECO:0007669"/>
    <property type="project" value="InterPro"/>
</dbReference>
<evidence type="ECO:0000259" key="1">
    <source>
        <dbReference type="PROSITE" id="PS50995"/>
    </source>
</evidence>